<dbReference type="STRING" id="307972.A0A2G8JT64"/>
<dbReference type="OrthoDB" id="25157at2759"/>
<dbReference type="PANTHER" id="PTHR45964">
    <property type="entry name" value="WSCD FAMILY MEMBER CG9164"/>
    <property type="match status" value="1"/>
</dbReference>
<dbReference type="GO" id="GO:0008146">
    <property type="term" value="F:sulfotransferase activity"/>
    <property type="evidence" value="ECO:0007669"/>
    <property type="project" value="InterPro"/>
</dbReference>
<evidence type="ECO:0000313" key="5">
    <source>
        <dbReference type="Proteomes" id="UP000230750"/>
    </source>
</evidence>
<keyword evidence="2" id="KW-1133">Transmembrane helix</keyword>
<dbReference type="InterPro" id="IPR027417">
    <property type="entry name" value="P-loop_NTPase"/>
</dbReference>
<keyword evidence="2" id="KW-0472">Membrane</keyword>
<dbReference type="Pfam" id="PF00685">
    <property type="entry name" value="Sulfotransfer_1"/>
    <property type="match status" value="1"/>
</dbReference>
<dbReference type="EMBL" id="MRZV01001301">
    <property type="protein sequence ID" value="PIK38910.1"/>
    <property type="molecule type" value="Genomic_DNA"/>
</dbReference>
<keyword evidence="5" id="KW-1185">Reference proteome</keyword>
<evidence type="ECO:0000313" key="4">
    <source>
        <dbReference type="EMBL" id="PIK38910.1"/>
    </source>
</evidence>
<dbReference type="InterPro" id="IPR051589">
    <property type="entry name" value="Sialate-O-sulfotransferase"/>
</dbReference>
<name>A0A2G8JT64_STIJA</name>
<feature type="transmembrane region" description="Helical" evidence="2">
    <location>
        <begin position="12"/>
        <end position="30"/>
    </location>
</feature>
<feature type="domain" description="Sulfotransferase" evidence="3">
    <location>
        <begin position="210"/>
        <end position="314"/>
    </location>
</feature>
<sequence>MVKDNQSVAGCKSAYALLVYAAIAVVYVSLQFQPSTPVIRPPNFANLQPRPMRDSLDHGQRLAETKNQSLLPINATSASSLLTSAIRQYTGTAAAKRTGNIKIKTPDETEIVAQPTRESLNDTEMSSLCDKMRFMPEGGLPVVALASIPGSGNTWLRYLIERVTGIYTGSIYNDRSLYLGGFKGEMKAPYTGETVVVKMHGIRQPWNIEKVIFLARDLYGAIMADFNRSKGKGHTKVVNESVYHTKAWPNTVKGLSRRWKSLVKQITDKFTNENLLVVRYQDLKTDLPNQLRRIVEFLGLPLDEKRLNCTIQRTEGNFHRPKHALSFDPFQKPLRVVVENAMKETQIKFKQHNLPLFRMN</sequence>
<dbReference type="InterPro" id="IPR000863">
    <property type="entry name" value="Sulfotransferase_dom"/>
</dbReference>
<evidence type="ECO:0000259" key="3">
    <source>
        <dbReference type="Pfam" id="PF00685"/>
    </source>
</evidence>
<protein>
    <submittedName>
        <fullName evidence="4">Putative WSC domain-containing protein 1</fullName>
    </submittedName>
</protein>
<dbReference type="Gene3D" id="3.40.50.300">
    <property type="entry name" value="P-loop containing nucleotide triphosphate hydrolases"/>
    <property type="match status" value="1"/>
</dbReference>
<gene>
    <name evidence="4" type="ORF">BSL78_24246</name>
</gene>
<comment type="caution">
    <text evidence="4">The sequence shown here is derived from an EMBL/GenBank/DDBJ whole genome shotgun (WGS) entry which is preliminary data.</text>
</comment>
<dbReference type="AlphaFoldDB" id="A0A2G8JT64"/>
<dbReference type="PANTHER" id="PTHR45964:SF9">
    <property type="entry name" value="SULFOTRANSFERASE"/>
    <property type="match status" value="1"/>
</dbReference>
<reference evidence="4 5" key="1">
    <citation type="journal article" date="2017" name="PLoS Biol.">
        <title>The sea cucumber genome provides insights into morphological evolution and visceral regeneration.</title>
        <authorList>
            <person name="Zhang X."/>
            <person name="Sun L."/>
            <person name="Yuan J."/>
            <person name="Sun Y."/>
            <person name="Gao Y."/>
            <person name="Zhang L."/>
            <person name="Li S."/>
            <person name="Dai H."/>
            <person name="Hamel J.F."/>
            <person name="Liu C."/>
            <person name="Yu Y."/>
            <person name="Liu S."/>
            <person name="Lin W."/>
            <person name="Guo K."/>
            <person name="Jin S."/>
            <person name="Xu P."/>
            <person name="Storey K.B."/>
            <person name="Huan P."/>
            <person name="Zhang T."/>
            <person name="Zhou Y."/>
            <person name="Zhang J."/>
            <person name="Lin C."/>
            <person name="Li X."/>
            <person name="Xing L."/>
            <person name="Huo D."/>
            <person name="Sun M."/>
            <person name="Wang L."/>
            <person name="Mercier A."/>
            <person name="Li F."/>
            <person name="Yang H."/>
            <person name="Xiang J."/>
        </authorList>
    </citation>
    <scope>NUCLEOTIDE SEQUENCE [LARGE SCALE GENOMIC DNA]</scope>
    <source>
        <strain evidence="4">Shaxun</strain>
        <tissue evidence="4">Muscle</tissue>
    </source>
</reference>
<dbReference type="SUPFAM" id="SSF52540">
    <property type="entry name" value="P-loop containing nucleoside triphosphate hydrolases"/>
    <property type="match status" value="1"/>
</dbReference>
<accession>A0A2G8JT64</accession>
<evidence type="ECO:0000256" key="1">
    <source>
        <dbReference type="ARBA" id="ARBA00010236"/>
    </source>
</evidence>
<comment type="similarity">
    <text evidence="1">Belongs to the WSCD family.</text>
</comment>
<evidence type="ECO:0000256" key="2">
    <source>
        <dbReference type="SAM" id="Phobius"/>
    </source>
</evidence>
<organism evidence="4 5">
    <name type="scientific">Stichopus japonicus</name>
    <name type="common">Sea cucumber</name>
    <dbReference type="NCBI Taxonomy" id="307972"/>
    <lineage>
        <taxon>Eukaryota</taxon>
        <taxon>Metazoa</taxon>
        <taxon>Echinodermata</taxon>
        <taxon>Eleutherozoa</taxon>
        <taxon>Echinozoa</taxon>
        <taxon>Holothuroidea</taxon>
        <taxon>Aspidochirotacea</taxon>
        <taxon>Aspidochirotida</taxon>
        <taxon>Stichopodidae</taxon>
        <taxon>Apostichopus</taxon>
    </lineage>
</organism>
<keyword evidence="2" id="KW-0812">Transmembrane</keyword>
<dbReference type="Proteomes" id="UP000230750">
    <property type="component" value="Unassembled WGS sequence"/>
</dbReference>
<proteinExistence type="inferred from homology"/>